<organism evidence="2 3">
    <name type="scientific">Peribacillus butanolivorans</name>
    <dbReference type="NCBI Taxonomy" id="421767"/>
    <lineage>
        <taxon>Bacteria</taxon>
        <taxon>Bacillati</taxon>
        <taxon>Bacillota</taxon>
        <taxon>Bacilli</taxon>
        <taxon>Bacillales</taxon>
        <taxon>Bacillaceae</taxon>
        <taxon>Peribacillus</taxon>
    </lineage>
</organism>
<name>A0AAX0RQS4_9BACI</name>
<accession>A0AAX0RQS4</accession>
<keyword evidence="1" id="KW-0732">Signal</keyword>
<dbReference type="RefSeq" id="WP_098177414.1">
    <property type="nucleotide sequence ID" value="NZ_NUEQ01000090.1"/>
</dbReference>
<evidence type="ECO:0000313" key="2">
    <source>
        <dbReference type="EMBL" id="PEJ28305.1"/>
    </source>
</evidence>
<comment type="caution">
    <text evidence="2">The sequence shown here is derived from an EMBL/GenBank/DDBJ whole genome shotgun (WGS) entry which is preliminary data.</text>
</comment>
<proteinExistence type="predicted"/>
<sequence length="149" mass="16933">MKKKVLFVLCTMVISFIGAFFLETNKASANDPWKYFHTQDGKWDGTITTTRTNHQVFIQVDRDRLYYKPSSSAGAGQASYHNIAARLCSVSTGRCTEYSGFYLRGSVYNPRNVFSNMIPGTYRIDIRDYYNPGFVYGYVDYGTASGGMW</sequence>
<feature type="chain" id="PRO_5043477504" evidence="1">
    <location>
        <begin position="30"/>
        <end position="149"/>
    </location>
</feature>
<dbReference type="AlphaFoldDB" id="A0AAX0RQS4"/>
<protein>
    <submittedName>
        <fullName evidence="2">Uncharacterized protein</fullName>
    </submittedName>
</protein>
<evidence type="ECO:0000256" key="1">
    <source>
        <dbReference type="SAM" id="SignalP"/>
    </source>
</evidence>
<dbReference type="EMBL" id="NUEQ01000090">
    <property type="protein sequence ID" value="PEJ28305.1"/>
    <property type="molecule type" value="Genomic_DNA"/>
</dbReference>
<feature type="signal peptide" evidence="1">
    <location>
        <begin position="1"/>
        <end position="29"/>
    </location>
</feature>
<gene>
    <name evidence="2" type="ORF">CN689_22380</name>
</gene>
<dbReference type="Proteomes" id="UP000220106">
    <property type="component" value="Unassembled WGS sequence"/>
</dbReference>
<reference evidence="2 3" key="1">
    <citation type="submission" date="2017-09" db="EMBL/GenBank/DDBJ databases">
        <title>Large-scale bioinformatics analysis of Bacillus genomes uncovers conserved roles of natural products in bacterial physiology.</title>
        <authorList>
            <consortium name="Agbiome Team Llc"/>
            <person name="Bleich R.M."/>
            <person name="Kirk G.J."/>
            <person name="Santa Maria K.C."/>
            <person name="Allen S.E."/>
            <person name="Farag S."/>
            <person name="Shank E.A."/>
            <person name="Bowers A."/>
        </authorList>
    </citation>
    <scope>NUCLEOTIDE SEQUENCE [LARGE SCALE GENOMIC DNA]</scope>
    <source>
        <strain evidence="2 3">AFS003229</strain>
    </source>
</reference>
<evidence type="ECO:0000313" key="3">
    <source>
        <dbReference type="Proteomes" id="UP000220106"/>
    </source>
</evidence>